<dbReference type="InterPro" id="IPR027417">
    <property type="entry name" value="P-loop_NTPase"/>
</dbReference>
<name>A0ABD3STK3_9STRA</name>
<keyword evidence="4" id="KW-0677">Repeat</keyword>
<evidence type="ECO:0000256" key="3">
    <source>
        <dbReference type="ARBA" id="ARBA00022517"/>
    </source>
</evidence>
<comment type="similarity">
    <text evidence="1">Belongs to the TRAFAC class TrmE-Era-EngA-EngB-Septin-like GTPase superfamily. EngA (Der) GTPase family.</text>
</comment>
<keyword evidence="12" id="KW-1185">Reference proteome</keyword>
<dbReference type="CDD" id="cd01895">
    <property type="entry name" value="EngA2"/>
    <property type="match status" value="1"/>
</dbReference>
<feature type="compositionally biased region" description="Pro residues" evidence="8">
    <location>
        <begin position="38"/>
        <end position="49"/>
    </location>
</feature>
<dbReference type="EMBL" id="JALLPB020000002">
    <property type="protein sequence ID" value="KAL3827542.1"/>
    <property type="molecule type" value="Genomic_DNA"/>
</dbReference>
<evidence type="ECO:0000256" key="6">
    <source>
        <dbReference type="ARBA" id="ARBA00023134"/>
    </source>
</evidence>
<evidence type="ECO:0000313" key="12">
    <source>
        <dbReference type="Proteomes" id="UP001530377"/>
    </source>
</evidence>
<feature type="region of interest" description="Disordered" evidence="8">
    <location>
        <begin position="96"/>
        <end position="116"/>
    </location>
</feature>
<keyword evidence="6" id="KW-0342">GTP-binding</keyword>
<dbReference type="NCBIfam" id="TIGR00231">
    <property type="entry name" value="small_GTP"/>
    <property type="match status" value="1"/>
</dbReference>
<dbReference type="GO" id="GO:0005525">
    <property type="term" value="F:GTP binding"/>
    <property type="evidence" value="ECO:0007669"/>
    <property type="project" value="UniProtKB-KW"/>
</dbReference>
<dbReference type="Gene3D" id="3.40.50.300">
    <property type="entry name" value="P-loop containing nucleotide triphosphate hydrolases"/>
    <property type="match status" value="2"/>
</dbReference>
<keyword evidence="5" id="KW-0547">Nucleotide-binding</keyword>
<dbReference type="HAMAP" id="MF_00195">
    <property type="entry name" value="GTPase_Der"/>
    <property type="match status" value="1"/>
</dbReference>
<dbReference type="PANTHER" id="PTHR43834:SF6">
    <property type="entry name" value="GTPASE DER"/>
    <property type="match status" value="1"/>
</dbReference>
<feature type="domain" description="GTPase Der C-terminal KH-domain-like" evidence="10">
    <location>
        <begin position="539"/>
        <end position="617"/>
    </location>
</feature>
<evidence type="ECO:0000313" key="11">
    <source>
        <dbReference type="EMBL" id="KAL3827542.1"/>
    </source>
</evidence>
<dbReference type="GO" id="GO:0042254">
    <property type="term" value="P:ribosome biogenesis"/>
    <property type="evidence" value="ECO:0007669"/>
    <property type="project" value="UniProtKB-KW"/>
</dbReference>
<dbReference type="InterPro" id="IPR016484">
    <property type="entry name" value="GTPase_Der"/>
</dbReference>
<dbReference type="SUPFAM" id="SSF52540">
    <property type="entry name" value="P-loop containing nucleoside triphosphate hydrolases"/>
    <property type="match status" value="2"/>
</dbReference>
<organism evidence="11 12">
    <name type="scientific">Cyclostephanos tholiformis</name>
    <dbReference type="NCBI Taxonomy" id="382380"/>
    <lineage>
        <taxon>Eukaryota</taxon>
        <taxon>Sar</taxon>
        <taxon>Stramenopiles</taxon>
        <taxon>Ochrophyta</taxon>
        <taxon>Bacillariophyta</taxon>
        <taxon>Coscinodiscophyceae</taxon>
        <taxon>Thalassiosirophycidae</taxon>
        <taxon>Stephanodiscales</taxon>
        <taxon>Stephanodiscaceae</taxon>
        <taxon>Cyclostephanos</taxon>
    </lineage>
</organism>
<feature type="domain" description="G" evidence="9">
    <location>
        <begin position="355"/>
        <end position="476"/>
    </location>
</feature>
<dbReference type="AlphaFoldDB" id="A0ABD3STK3"/>
<keyword evidence="3" id="KW-0690">Ribosome biogenesis</keyword>
<comment type="caution">
    <text evidence="11">The sequence shown here is derived from an EMBL/GenBank/DDBJ whole genome shotgun (WGS) entry which is preliminary data.</text>
</comment>
<dbReference type="PANTHER" id="PTHR43834">
    <property type="entry name" value="GTPASE DER"/>
    <property type="match status" value="1"/>
</dbReference>
<gene>
    <name evidence="11" type="ORF">ACHAXA_002039</name>
</gene>
<evidence type="ECO:0000256" key="1">
    <source>
        <dbReference type="ARBA" id="ARBA00008279"/>
    </source>
</evidence>
<feature type="domain" description="G" evidence="9">
    <location>
        <begin position="121"/>
        <end position="212"/>
    </location>
</feature>
<dbReference type="Pfam" id="PF01926">
    <property type="entry name" value="MMR_HSR1"/>
    <property type="match status" value="2"/>
</dbReference>
<evidence type="ECO:0000256" key="4">
    <source>
        <dbReference type="ARBA" id="ARBA00022737"/>
    </source>
</evidence>
<proteinExistence type="inferred from homology"/>
<sequence length="668" mass="74274">MSPHLRPFLNHIQGKRSAAINNVAHVIGWSSSSSVLHAPPPHLPPPPPLLGQRQHRHASTNIDSELVVSILGPPNAGKSTLFNRLMCKESNRAYRLGSDGRKSRSNGRVGYRDPSKRAHGRAIVSHVAGTTRDRRECIGRLGGTYFRLVDTAGVDGERIDVSLGRRNPGSMEGAMIRQTMEAARMSDLVLLMFDARLGVSSDLLETIRWLRKIRYSPTHSSSHESVVVMEDDADDGDDAPTPSSSVTPAVQRRRRRHNHHREIVILANKLEGDRWASSDQGDVLDNIAEVTRAGLGEPIPISAEHGDGMAEIAVLVDRLSREKRARLGLPERNDALDEDRKRASSEDAELRPLQLAILGRQNVGKSTLVNALLGEERVIAGEMPGLTRDAISVPWTWKGKPVQIVDTAGIRRGAKRERSNDEIEDLAVQDAMRAMRLADVAVLVLDSRARVIQRQELAIADAVVREGRSLVIAANKMDLVVDALYKAHDYACAVRDQIEMRFPMLRKTPVVAMSSLTGDNVHKLMPVVFHARERWARVIPTGMLNRWLEEVLDEHSPPMQEGRPAKIKYILQTKGRPPTFLLFCNVTELPVSYLRYLTRSFQDSFDMFGMEVRLVVKKSAAENPYLSKASTNKTTGIGGWQGRQKRLVAGLKRTGMPPQKGKRKPIKK</sequence>
<dbReference type="Proteomes" id="UP001530377">
    <property type="component" value="Unassembled WGS sequence"/>
</dbReference>
<feature type="region of interest" description="Disordered" evidence="8">
    <location>
        <begin position="232"/>
        <end position="257"/>
    </location>
</feature>
<protein>
    <recommendedName>
        <fullName evidence="2">GTPase Der</fullName>
    </recommendedName>
    <alternativeName>
        <fullName evidence="7">GTP-binding protein EngA</fullName>
    </alternativeName>
</protein>
<evidence type="ECO:0000256" key="8">
    <source>
        <dbReference type="SAM" id="MobiDB-lite"/>
    </source>
</evidence>
<evidence type="ECO:0000256" key="5">
    <source>
        <dbReference type="ARBA" id="ARBA00022741"/>
    </source>
</evidence>
<reference evidence="11 12" key="1">
    <citation type="submission" date="2024-10" db="EMBL/GenBank/DDBJ databases">
        <title>Updated reference genomes for cyclostephanoid diatoms.</title>
        <authorList>
            <person name="Roberts W.R."/>
            <person name="Alverson A.J."/>
        </authorList>
    </citation>
    <scope>NUCLEOTIDE SEQUENCE [LARGE SCALE GENOMIC DNA]</scope>
    <source>
        <strain evidence="11 12">AJA228-03</strain>
    </source>
</reference>
<dbReference type="InterPro" id="IPR032859">
    <property type="entry name" value="KH_dom-like"/>
</dbReference>
<feature type="region of interest" description="Disordered" evidence="8">
    <location>
        <begin position="34"/>
        <end position="57"/>
    </location>
</feature>
<dbReference type="Pfam" id="PF14714">
    <property type="entry name" value="KH_dom-like"/>
    <property type="match status" value="1"/>
</dbReference>
<dbReference type="InterPro" id="IPR005225">
    <property type="entry name" value="Small_GTP-bd"/>
</dbReference>
<evidence type="ECO:0000256" key="2">
    <source>
        <dbReference type="ARBA" id="ARBA00020953"/>
    </source>
</evidence>
<evidence type="ECO:0000259" key="9">
    <source>
        <dbReference type="Pfam" id="PF01926"/>
    </source>
</evidence>
<dbReference type="InterPro" id="IPR006073">
    <property type="entry name" value="GTP-bd"/>
</dbReference>
<dbReference type="PRINTS" id="PR00326">
    <property type="entry name" value="GTP1OBG"/>
</dbReference>
<dbReference type="InterPro" id="IPR015946">
    <property type="entry name" value="KH_dom-like_a/b"/>
</dbReference>
<dbReference type="Gene3D" id="3.30.300.20">
    <property type="match status" value="1"/>
</dbReference>
<evidence type="ECO:0000256" key="7">
    <source>
        <dbReference type="ARBA" id="ARBA00032345"/>
    </source>
</evidence>
<evidence type="ECO:0000259" key="10">
    <source>
        <dbReference type="Pfam" id="PF14714"/>
    </source>
</evidence>
<accession>A0ABD3STK3</accession>